<evidence type="ECO:0000313" key="2">
    <source>
        <dbReference type="EMBL" id="GIY38503.1"/>
    </source>
</evidence>
<sequence>MRSESNPGCYKLETKESSSAERTPKCLKLDGLIKPEPQIIAHGSGWKAVKIHAFLLGGAIIAAARHASHKRCSKTGPGEAGMGQLATCWHSEFGCGRTQLGRELICLLVVGTLKLIRERIM</sequence>
<reference evidence="2 3" key="1">
    <citation type="submission" date="2021-06" db="EMBL/GenBank/DDBJ databases">
        <title>Caerostris darwini draft genome.</title>
        <authorList>
            <person name="Kono N."/>
            <person name="Arakawa K."/>
        </authorList>
    </citation>
    <scope>NUCLEOTIDE SEQUENCE [LARGE SCALE GENOMIC DNA]</scope>
</reference>
<proteinExistence type="predicted"/>
<comment type="caution">
    <text evidence="2">The sequence shown here is derived from an EMBL/GenBank/DDBJ whole genome shotgun (WGS) entry which is preliminary data.</text>
</comment>
<dbReference type="EMBL" id="BPLQ01008625">
    <property type="protein sequence ID" value="GIY38503.1"/>
    <property type="molecule type" value="Genomic_DNA"/>
</dbReference>
<gene>
    <name evidence="2" type="ORF">CDAR_512561</name>
</gene>
<dbReference type="AlphaFoldDB" id="A0AAV4SVV8"/>
<evidence type="ECO:0000313" key="3">
    <source>
        <dbReference type="Proteomes" id="UP001054837"/>
    </source>
</evidence>
<organism evidence="2 3">
    <name type="scientific">Caerostris darwini</name>
    <dbReference type="NCBI Taxonomy" id="1538125"/>
    <lineage>
        <taxon>Eukaryota</taxon>
        <taxon>Metazoa</taxon>
        <taxon>Ecdysozoa</taxon>
        <taxon>Arthropoda</taxon>
        <taxon>Chelicerata</taxon>
        <taxon>Arachnida</taxon>
        <taxon>Araneae</taxon>
        <taxon>Araneomorphae</taxon>
        <taxon>Entelegynae</taxon>
        <taxon>Araneoidea</taxon>
        <taxon>Araneidae</taxon>
        <taxon>Caerostris</taxon>
    </lineage>
</organism>
<protein>
    <submittedName>
        <fullName evidence="2">Uncharacterized protein</fullName>
    </submittedName>
</protein>
<accession>A0AAV4SVV8</accession>
<evidence type="ECO:0000256" key="1">
    <source>
        <dbReference type="SAM" id="MobiDB-lite"/>
    </source>
</evidence>
<feature type="region of interest" description="Disordered" evidence="1">
    <location>
        <begin position="1"/>
        <end position="22"/>
    </location>
</feature>
<keyword evidence="3" id="KW-1185">Reference proteome</keyword>
<name>A0AAV4SVV8_9ARAC</name>
<feature type="compositionally biased region" description="Basic and acidic residues" evidence="1">
    <location>
        <begin position="12"/>
        <end position="22"/>
    </location>
</feature>
<dbReference type="Proteomes" id="UP001054837">
    <property type="component" value="Unassembled WGS sequence"/>
</dbReference>